<gene>
    <name evidence="2" type="ORF">GCM10011532_33050</name>
</gene>
<dbReference type="Proteomes" id="UP000605733">
    <property type="component" value="Unassembled WGS sequence"/>
</dbReference>
<dbReference type="RefSeq" id="WP_011708797.1">
    <property type="nucleotide sequence ID" value="NZ_BMIX01000016.1"/>
</dbReference>
<protein>
    <recommendedName>
        <fullName evidence="1">HNH nuclease domain-containing protein</fullName>
    </recommendedName>
</protein>
<dbReference type="EMBL" id="BMIX01000016">
    <property type="protein sequence ID" value="GGG46550.1"/>
    <property type="molecule type" value="Genomic_DNA"/>
</dbReference>
<comment type="caution">
    <text evidence="2">The sequence shown here is derived from an EMBL/GenBank/DDBJ whole genome shotgun (WGS) entry which is preliminary data.</text>
</comment>
<organism evidence="2 3">
    <name type="scientific">Christiangramia forsetii</name>
    <dbReference type="NCBI Taxonomy" id="411153"/>
    <lineage>
        <taxon>Bacteria</taxon>
        <taxon>Pseudomonadati</taxon>
        <taxon>Bacteroidota</taxon>
        <taxon>Flavobacteriia</taxon>
        <taxon>Flavobacteriales</taxon>
        <taxon>Flavobacteriaceae</taxon>
        <taxon>Christiangramia</taxon>
    </lineage>
</organism>
<accession>A0ABQ1WV83</accession>
<dbReference type="Pfam" id="PF01844">
    <property type="entry name" value="HNH"/>
    <property type="match status" value="1"/>
</dbReference>
<feature type="domain" description="HNH nuclease" evidence="1">
    <location>
        <begin position="14"/>
        <end position="64"/>
    </location>
</feature>
<dbReference type="SMART" id="SM00507">
    <property type="entry name" value="HNHc"/>
    <property type="match status" value="1"/>
</dbReference>
<evidence type="ECO:0000259" key="1">
    <source>
        <dbReference type="SMART" id="SM00507"/>
    </source>
</evidence>
<proteinExistence type="predicted"/>
<name>A0ABQ1WV83_9FLAO</name>
<keyword evidence="3" id="KW-1185">Reference proteome</keyword>
<evidence type="ECO:0000313" key="2">
    <source>
        <dbReference type="EMBL" id="GGG46550.1"/>
    </source>
</evidence>
<dbReference type="InterPro" id="IPR002711">
    <property type="entry name" value="HNH"/>
</dbReference>
<sequence>MTNKFGLKRSIPNPIKRIIRQNSGFGCVICGLGIFQYEHVDPEFHNSKEHDPEKMTLLCPRCHNKVTTQFWSKEKVKLAMKNPKPLQQGYSNEIFDIGQKHPEIRFAGSILKNCQIPIMINGLPVFKIDSPENENGYFQLSGNFFDSNGIRTLVIENNEWFSNSENWDLEVIGSSLIIREKMGEIALKLTVNPPNIISVEKIKMRIKNITIIGNESEFSLFDSITNKPFAKMQNCIADHCRVGFNFN</sequence>
<dbReference type="CDD" id="cd00085">
    <property type="entry name" value="HNHc"/>
    <property type="match status" value="1"/>
</dbReference>
<reference evidence="3" key="1">
    <citation type="journal article" date="2019" name="Int. J. Syst. Evol. Microbiol.">
        <title>The Global Catalogue of Microorganisms (GCM) 10K type strain sequencing project: providing services to taxonomists for standard genome sequencing and annotation.</title>
        <authorList>
            <consortium name="The Broad Institute Genomics Platform"/>
            <consortium name="The Broad Institute Genome Sequencing Center for Infectious Disease"/>
            <person name="Wu L."/>
            <person name="Ma J."/>
        </authorList>
    </citation>
    <scope>NUCLEOTIDE SEQUENCE [LARGE SCALE GENOMIC DNA]</scope>
    <source>
        <strain evidence="3">CGMCC 1.15422</strain>
    </source>
</reference>
<evidence type="ECO:0000313" key="3">
    <source>
        <dbReference type="Proteomes" id="UP000605733"/>
    </source>
</evidence>
<dbReference type="InterPro" id="IPR003615">
    <property type="entry name" value="HNH_nuc"/>
</dbReference>